<dbReference type="KEGG" id="dsh:Dshi_1332"/>
<dbReference type="SUPFAM" id="SSF56281">
    <property type="entry name" value="Metallo-hydrolase/oxidoreductase"/>
    <property type="match status" value="1"/>
</dbReference>
<proteinExistence type="predicted"/>
<protein>
    <submittedName>
        <fullName evidence="8">Beta-lactamase domain protein</fullName>
    </submittedName>
</protein>
<keyword evidence="5" id="KW-0269">Exonuclease</keyword>
<dbReference type="PANTHER" id="PTHR43694">
    <property type="entry name" value="RIBONUCLEASE J"/>
    <property type="match status" value="1"/>
</dbReference>
<dbReference type="Gene3D" id="3.40.50.10710">
    <property type="entry name" value="Metallo-hydrolase/oxidoreductase"/>
    <property type="match status" value="1"/>
</dbReference>
<keyword evidence="1" id="KW-0540">Nuclease</keyword>
<dbReference type="Pfam" id="PF12706">
    <property type="entry name" value="Lactamase_B_2"/>
    <property type="match status" value="1"/>
</dbReference>
<dbReference type="GO" id="GO:0003723">
    <property type="term" value="F:RNA binding"/>
    <property type="evidence" value="ECO:0007669"/>
    <property type="project" value="UniProtKB-KW"/>
</dbReference>
<dbReference type="InterPro" id="IPR042173">
    <property type="entry name" value="RNase_J_2"/>
</dbReference>
<keyword evidence="2" id="KW-0479">Metal-binding</keyword>
<dbReference type="Pfam" id="PF17770">
    <property type="entry name" value="RNase_J_C"/>
    <property type="match status" value="1"/>
</dbReference>
<evidence type="ECO:0000256" key="4">
    <source>
        <dbReference type="ARBA" id="ARBA00022833"/>
    </source>
</evidence>
<dbReference type="InterPro" id="IPR011108">
    <property type="entry name" value="RMMBL"/>
</dbReference>
<dbReference type="InterPro" id="IPR036866">
    <property type="entry name" value="RibonucZ/Hydroxyglut_hydro"/>
</dbReference>
<dbReference type="Pfam" id="PF07521">
    <property type="entry name" value="RMMBL"/>
    <property type="match status" value="1"/>
</dbReference>
<keyword evidence="6" id="KW-0694">RNA-binding</keyword>
<organism evidence="8 9">
    <name type="scientific">Dinoroseobacter shibae (strain DSM 16493 / NCIMB 14021 / DFL 12)</name>
    <dbReference type="NCBI Taxonomy" id="398580"/>
    <lineage>
        <taxon>Bacteria</taxon>
        <taxon>Pseudomonadati</taxon>
        <taxon>Pseudomonadota</taxon>
        <taxon>Alphaproteobacteria</taxon>
        <taxon>Rhodobacterales</taxon>
        <taxon>Roseobacteraceae</taxon>
        <taxon>Dinoroseobacter</taxon>
    </lineage>
</organism>
<keyword evidence="3" id="KW-0378">Hydrolase</keyword>
<dbReference type="GO" id="GO:0004527">
    <property type="term" value="F:exonuclease activity"/>
    <property type="evidence" value="ECO:0007669"/>
    <property type="project" value="UniProtKB-KW"/>
</dbReference>
<dbReference type="Pfam" id="PF22505">
    <property type="entry name" value="RNase_J_b_CASP"/>
    <property type="match status" value="1"/>
</dbReference>
<keyword evidence="9" id="KW-1185">Reference proteome</keyword>
<dbReference type="CDD" id="cd07714">
    <property type="entry name" value="RNaseJ_MBL-fold"/>
    <property type="match status" value="1"/>
</dbReference>
<dbReference type="InterPro" id="IPR041636">
    <property type="entry name" value="RNase_J_C"/>
</dbReference>
<dbReference type="InterPro" id="IPR055132">
    <property type="entry name" value="RNase_J_b_CASP"/>
</dbReference>
<dbReference type="EMBL" id="CP000830">
    <property type="protein sequence ID" value="ABV93074.1"/>
    <property type="molecule type" value="Genomic_DNA"/>
</dbReference>
<keyword evidence="4" id="KW-0862">Zinc</keyword>
<evidence type="ECO:0000259" key="7">
    <source>
        <dbReference type="SMART" id="SM00849"/>
    </source>
</evidence>
<dbReference type="SMART" id="SM00849">
    <property type="entry name" value="Lactamase_B"/>
    <property type="match status" value="1"/>
</dbReference>
<name>A8LIW0_DINSH</name>
<evidence type="ECO:0000313" key="8">
    <source>
        <dbReference type="EMBL" id="ABV93074.1"/>
    </source>
</evidence>
<sequence length="556" mass="60028">MAERLIYLPLGGAGEIGMNAYVYGYGPEGRERYILVDLGVAFPDMDTTPGVDLITADVSWLAERADRLEAIFVTHAHEDHVGGVSLLHGRLKAPVYARAFTGNIARRKMEEKGLDPDEVRIVGAWPEVVEAGPFKVSYLPVSHSIPEAAGLVIDSPAGRVIHTGDFKLDPTPIVGEPFDPDLWREVSKDGVLALVCDSTNVFSPKPGRSEADVAPELKPLVAEAKGMVVATTFASNIARLRSLAEAGREAGRSVVLLGRAMKRMVTAGVESGVLTDFPPTIPPEAAGDIPRDNLMLIVTGSQGERRAASAQLARGKYLGFELTEGDLFVFSSKTIPGNEKGVARIMNALSEKGVDLVDDEGGRYHVSGHANRPDLLEIHKLVNPKMVVPMHGEHRHLRAHARLAEAQGRRGILAPNGAMVVLSGNKPGVVEHVETGRTYLDGSLLVGAFDGVVRDRIKMALNGHVVVAVIIDEGDDPIEDAWAELRGLPEIGQSKADMQELVEYEVGQVLTRANRKTLDDDGRLEEAVTRAVRQVCVTELGRRPEVSVLISRLMAE</sequence>
<dbReference type="STRING" id="398580.Dshi_1332"/>
<evidence type="ECO:0000256" key="2">
    <source>
        <dbReference type="ARBA" id="ARBA00022723"/>
    </source>
</evidence>
<evidence type="ECO:0000256" key="5">
    <source>
        <dbReference type="ARBA" id="ARBA00022839"/>
    </source>
</evidence>
<dbReference type="Gene3D" id="3.60.15.10">
    <property type="entry name" value="Ribonuclease Z/Hydroxyacylglutathione hydrolase-like"/>
    <property type="match status" value="1"/>
</dbReference>
<dbReference type="InterPro" id="IPR001279">
    <property type="entry name" value="Metallo-B-lactamas"/>
</dbReference>
<dbReference type="Proteomes" id="UP000006833">
    <property type="component" value="Chromosome"/>
</dbReference>
<evidence type="ECO:0000256" key="3">
    <source>
        <dbReference type="ARBA" id="ARBA00022801"/>
    </source>
</evidence>
<evidence type="ECO:0000313" key="9">
    <source>
        <dbReference type="Proteomes" id="UP000006833"/>
    </source>
</evidence>
<feature type="domain" description="Metallo-beta-lactamase" evidence="7">
    <location>
        <begin position="17"/>
        <end position="217"/>
    </location>
</feature>
<accession>A8LIW0</accession>
<dbReference type="eggNOG" id="COG0595">
    <property type="taxonomic scope" value="Bacteria"/>
</dbReference>
<reference evidence="9" key="1">
    <citation type="journal article" date="2010" name="ISME J.">
        <title>The complete genome sequence of the algal symbiont Dinoroseobacter shibae: a hitchhiker's guide to life in the sea.</title>
        <authorList>
            <person name="Wagner-Dobler I."/>
            <person name="Ballhausen B."/>
            <person name="Berger M."/>
            <person name="Brinkhoff T."/>
            <person name="Buchholz I."/>
            <person name="Bunk B."/>
            <person name="Cypionka H."/>
            <person name="Daniel R."/>
            <person name="Drepper T."/>
            <person name="Gerdts G."/>
            <person name="Hahnke S."/>
            <person name="Han C."/>
            <person name="Jahn D."/>
            <person name="Kalhoefer D."/>
            <person name="Kiss H."/>
            <person name="Klenk H.P."/>
            <person name="Kyrpides N."/>
            <person name="Liebl W."/>
            <person name="Liesegang H."/>
            <person name="Meincke L."/>
            <person name="Pati A."/>
            <person name="Petersen J."/>
            <person name="Piekarski T."/>
            <person name="Pommerenke C."/>
            <person name="Pradella S."/>
            <person name="Pukall R."/>
            <person name="Rabus R."/>
            <person name="Stackebrandt E."/>
            <person name="Thole S."/>
            <person name="Thompson L."/>
            <person name="Tielen P."/>
            <person name="Tomasch J."/>
            <person name="von Jan M."/>
            <person name="Wanphrut N."/>
            <person name="Wichels A."/>
            <person name="Zech H."/>
            <person name="Simon M."/>
        </authorList>
    </citation>
    <scope>NUCLEOTIDE SEQUENCE [LARGE SCALE GENOMIC DNA]</scope>
    <source>
        <strain evidence="9">DSM 16493 / NCIMB 14021 / DFL 12</strain>
    </source>
</reference>
<evidence type="ECO:0000256" key="1">
    <source>
        <dbReference type="ARBA" id="ARBA00022722"/>
    </source>
</evidence>
<dbReference type="GO" id="GO:0046872">
    <property type="term" value="F:metal ion binding"/>
    <property type="evidence" value="ECO:0007669"/>
    <property type="project" value="UniProtKB-KW"/>
</dbReference>
<gene>
    <name evidence="8" type="ordered locus">Dshi_1332</name>
</gene>
<dbReference type="AlphaFoldDB" id="A8LIW0"/>
<evidence type="ECO:0000256" key="6">
    <source>
        <dbReference type="ARBA" id="ARBA00022884"/>
    </source>
</evidence>
<dbReference type="Gene3D" id="3.10.20.580">
    <property type="match status" value="1"/>
</dbReference>
<dbReference type="PANTHER" id="PTHR43694:SF1">
    <property type="entry name" value="RIBONUCLEASE J"/>
    <property type="match status" value="1"/>
</dbReference>
<dbReference type="HOGENOM" id="CLU_008727_3_3_5"/>